<dbReference type="SMART" id="SM00849">
    <property type="entry name" value="Lactamase_B"/>
    <property type="match status" value="1"/>
</dbReference>
<dbReference type="SUPFAM" id="SSF56281">
    <property type="entry name" value="Metallo-hydrolase/oxidoreductase"/>
    <property type="match status" value="1"/>
</dbReference>
<dbReference type="PANTHER" id="PTHR42951:SF22">
    <property type="entry name" value="METALLO BETA-LACTAMASE SUPERFAMILY LIPOPROTEIN"/>
    <property type="match status" value="1"/>
</dbReference>
<protein>
    <submittedName>
        <fullName evidence="2">Metallo-beta-lactamase superfamily protein</fullName>
    </submittedName>
</protein>
<dbReference type="Proteomes" id="UP000198734">
    <property type="component" value="Unassembled WGS sequence"/>
</dbReference>
<dbReference type="PANTHER" id="PTHR42951">
    <property type="entry name" value="METALLO-BETA-LACTAMASE DOMAIN-CONTAINING"/>
    <property type="match status" value="1"/>
</dbReference>
<accession>A0A1I5XS03</accession>
<evidence type="ECO:0000313" key="3">
    <source>
        <dbReference type="Proteomes" id="UP000198734"/>
    </source>
</evidence>
<organism evidence="2 3">
    <name type="scientific">Psychrobacillus psychrotolerans</name>
    <dbReference type="NCBI Taxonomy" id="126156"/>
    <lineage>
        <taxon>Bacteria</taxon>
        <taxon>Bacillati</taxon>
        <taxon>Bacillota</taxon>
        <taxon>Bacilli</taxon>
        <taxon>Bacillales</taxon>
        <taxon>Bacillaceae</taxon>
        <taxon>Psychrobacillus</taxon>
    </lineage>
</organism>
<gene>
    <name evidence="2" type="ORF">SAMN05421670_1684</name>
</gene>
<dbReference type="RefSeq" id="WP_093536118.1">
    <property type="nucleotide sequence ID" value="NZ_FOXU01000002.1"/>
</dbReference>
<dbReference type="STRING" id="126156.SAMN05421670_1684"/>
<dbReference type="InterPro" id="IPR001279">
    <property type="entry name" value="Metallo-B-lactamas"/>
</dbReference>
<evidence type="ECO:0000313" key="2">
    <source>
        <dbReference type="EMBL" id="SFQ34713.1"/>
    </source>
</evidence>
<dbReference type="AlphaFoldDB" id="A0A1I5XS03"/>
<dbReference type="EMBL" id="FOXU01000002">
    <property type="protein sequence ID" value="SFQ34713.1"/>
    <property type="molecule type" value="Genomic_DNA"/>
</dbReference>
<dbReference type="CDD" id="cd07726">
    <property type="entry name" value="ST1585-like_MBL-fold"/>
    <property type="match status" value="1"/>
</dbReference>
<dbReference type="Pfam" id="PF00753">
    <property type="entry name" value="Lactamase_B"/>
    <property type="match status" value="1"/>
</dbReference>
<dbReference type="InterPro" id="IPR050855">
    <property type="entry name" value="NDM-1-like"/>
</dbReference>
<sequence length="320" mass="35959">MTNNYPKKLNERIYLIDGFDMGESERTGTYVIDELELTIVETGPSPSVKYVKSGLELLGFSLDQVKYIIVTHIHLDHAGGAGLLMEECPNAQLVVHPKGVRHLAEPTRLIAGAKAVYGTKFEELFNPIIPIPQERMVIKNDGDILKIGDTCILKFFDTPGHANHHFSIYDPVSNGMFTGDTVGVRYEQLVSDGVDFFLPSTSPNQFNPVAMQRAIELFAQMNLQSIYYGHYGMTNSPEEALSQVSMWLNIFMAEAETVYEEDKGYEELASRLEKLVKKHLGNEGISENHEVFRLIQLDLEVSSMGIIDYLTKQDKAKADY</sequence>
<evidence type="ECO:0000259" key="1">
    <source>
        <dbReference type="SMART" id="SM00849"/>
    </source>
</evidence>
<name>A0A1I5XS03_9BACI</name>
<dbReference type="InterPro" id="IPR037482">
    <property type="entry name" value="ST1585_MBL-fold"/>
</dbReference>
<keyword evidence="3" id="KW-1185">Reference proteome</keyword>
<proteinExistence type="predicted"/>
<feature type="domain" description="Metallo-beta-lactamase" evidence="1">
    <location>
        <begin position="10"/>
        <end position="230"/>
    </location>
</feature>
<dbReference type="InterPro" id="IPR036866">
    <property type="entry name" value="RibonucZ/Hydroxyglut_hydro"/>
</dbReference>
<dbReference type="OrthoDB" id="9761531at2"/>
<reference evidence="3" key="1">
    <citation type="submission" date="2016-10" db="EMBL/GenBank/DDBJ databases">
        <authorList>
            <person name="Varghese N."/>
            <person name="Submissions S."/>
        </authorList>
    </citation>
    <scope>NUCLEOTIDE SEQUENCE [LARGE SCALE GENOMIC DNA]</scope>
    <source>
        <strain evidence="3">DSM 11706</strain>
    </source>
</reference>
<dbReference type="Gene3D" id="3.60.15.10">
    <property type="entry name" value="Ribonuclease Z/Hydroxyacylglutathione hydrolase-like"/>
    <property type="match status" value="1"/>
</dbReference>